<protein>
    <submittedName>
        <fullName evidence="1">4468_t:CDS:1</fullName>
    </submittedName>
</protein>
<name>A0ACA9QLA0_9GLOM</name>
<keyword evidence="2" id="KW-1185">Reference proteome</keyword>
<gene>
    <name evidence="1" type="ORF">ACOLOM_LOCUS12612</name>
</gene>
<feature type="non-terminal residue" evidence="1">
    <location>
        <position position="115"/>
    </location>
</feature>
<accession>A0ACA9QLA0</accession>
<sequence>RCIPFYTDRSQLVHAEQQDLQSRRERISNEAARRGPVPDGVRPGVPVWQNTNTARKDQHDDPYRGAQCGEHLHEGGSKTPTPTQRFRDAFQRVQVRDQMNASPAPSTERLDRPPT</sequence>
<organism evidence="1 2">
    <name type="scientific">Acaulospora colombiana</name>
    <dbReference type="NCBI Taxonomy" id="27376"/>
    <lineage>
        <taxon>Eukaryota</taxon>
        <taxon>Fungi</taxon>
        <taxon>Fungi incertae sedis</taxon>
        <taxon>Mucoromycota</taxon>
        <taxon>Glomeromycotina</taxon>
        <taxon>Glomeromycetes</taxon>
        <taxon>Diversisporales</taxon>
        <taxon>Acaulosporaceae</taxon>
        <taxon>Acaulospora</taxon>
    </lineage>
</organism>
<evidence type="ECO:0000313" key="2">
    <source>
        <dbReference type="Proteomes" id="UP000789525"/>
    </source>
</evidence>
<dbReference type="Proteomes" id="UP000789525">
    <property type="component" value="Unassembled WGS sequence"/>
</dbReference>
<dbReference type="EMBL" id="CAJVPT010052254">
    <property type="protein sequence ID" value="CAG8749273.1"/>
    <property type="molecule type" value="Genomic_DNA"/>
</dbReference>
<proteinExistence type="predicted"/>
<feature type="non-terminal residue" evidence="1">
    <location>
        <position position="1"/>
    </location>
</feature>
<reference evidence="1" key="1">
    <citation type="submission" date="2021-06" db="EMBL/GenBank/DDBJ databases">
        <authorList>
            <person name="Kallberg Y."/>
            <person name="Tangrot J."/>
            <person name="Rosling A."/>
        </authorList>
    </citation>
    <scope>NUCLEOTIDE SEQUENCE</scope>
    <source>
        <strain evidence="1">CL356</strain>
    </source>
</reference>
<evidence type="ECO:0000313" key="1">
    <source>
        <dbReference type="EMBL" id="CAG8749273.1"/>
    </source>
</evidence>
<comment type="caution">
    <text evidence="1">The sequence shown here is derived from an EMBL/GenBank/DDBJ whole genome shotgun (WGS) entry which is preliminary data.</text>
</comment>